<gene>
    <name evidence="2" type="ORF">SAMN05444920_111269</name>
</gene>
<dbReference type="OrthoDB" id="3822522at2"/>
<reference evidence="2 3" key="1">
    <citation type="submission" date="2016-10" db="EMBL/GenBank/DDBJ databases">
        <authorList>
            <person name="de Groot N.N."/>
        </authorList>
    </citation>
    <scope>NUCLEOTIDE SEQUENCE [LARGE SCALE GENOMIC DNA]</scope>
    <source>
        <strain evidence="2 3">CGMCC 4.7037</strain>
    </source>
</reference>
<organism evidence="2 3">
    <name type="scientific">Nonomuraea solani</name>
    <dbReference type="NCBI Taxonomy" id="1144553"/>
    <lineage>
        <taxon>Bacteria</taxon>
        <taxon>Bacillati</taxon>
        <taxon>Actinomycetota</taxon>
        <taxon>Actinomycetes</taxon>
        <taxon>Streptosporangiales</taxon>
        <taxon>Streptosporangiaceae</taxon>
        <taxon>Nonomuraea</taxon>
    </lineage>
</organism>
<accession>A0A1H6EMG5</accession>
<keyword evidence="1" id="KW-0732">Signal</keyword>
<proteinExistence type="predicted"/>
<dbReference type="EMBL" id="FNVT01000011">
    <property type="protein sequence ID" value="SEG98281.1"/>
    <property type="molecule type" value="Genomic_DNA"/>
</dbReference>
<evidence type="ECO:0008006" key="4">
    <source>
        <dbReference type="Google" id="ProtNLM"/>
    </source>
</evidence>
<protein>
    <recommendedName>
        <fullName evidence="4">CU044_5270 family protein</fullName>
    </recommendedName>
</protein>
<dbReference type="RefSeq" id="WP_103960193.1">
    <property type="nucleotide sequence ID" value="NZ_FNVT01000011.1"/>
</dbReference>
<evidence type="ECO:0000313" key="3">
    <source>
        <dbReference type="Proteomes" id="UP000236732"/>
    </source>
</evidence>
<evidence type="ECO:0000256" key="1">
    <source>
        <dbReference type="SAM" id="SignalP"/>
    </source>
</evidence>
<name>A0A1H6EMG5_9ACTN</name>
<dbReference type="AlphaFoldDB" id="A0A1H6EMG5"/>
<feature type="signal peptide" evidence="1">
    <location>
        <begin position="1"/>
        <end position="23"/>
    </location>
</feature>
<keyword evidence="3" id="KW-1185">Reference proteome</keyword>
<dbReference type="Proteomes" id="UP000236732">
    <property type="component" value="Unassembled WGS sequence"/>
</dbReference>
<evidence type="ECO:0000313" key="2">
    <source>
        <dbReference type="EMBL" id="SEG98281.1"/>
    </source>
</evidence>
<feature type="chain" id="PRO_5009297179" description="CU044_5270 family protein" evidence="1">
    <location>
        <begin position="24"/>
        <end position="278"/>
    </location>
</feature>
<sequence>MRKFLTLTLATLAIAATAPAAQASAPGAEGKYWHTKTVQVKNHSRQVGRGANKYWVVERRLSEEWTLPNGQSWHGYRPMGAAPKTAADRAAWKRDGSPRKWSYRTEGMLVELSMEPEKGRLFKPKGSAGWIMGYTRLTFEELQAAPTEPEALKSWLQKLYSAPGKPPLDMNTSLKGVYPDLMHRLPVPKGVREAAYKVLTTMPGVTVADAGKDRKKVTERSEDPKYKVRHTFTIDTRNMKLVATDLDTVYNGEQLHAKTWTMKIESGWTDTEPAIPTS</sequence>